<dbReference type="GO" id="GO:0015074">
    <property type="term" value="P:DNA integration"/>
    <property type="evidence" value="ECO:0007669"/>
    <property type="project" value="InterPro"/>
</dbReference>
<dbReference type="InterPro" id="IPR012337">
    <property type="entry name" value="RNaseH-like_sf"/>
</dbReference>
<evidence type="ECO:0000313" key="2">
    <source>
        <dbReference type="EMBL" id="KAI6658689.1"/>
    </source>
</evidence>
<name>A0AAV7KDJ1_9METZ</name>
<protein>
    <recommendedName>
        <fullName evidence="1">Integrase catalytic domain-containing protein</fullName>
    </recommendedName>
</protein>
<dbReference type="InterPro" id="IPR036397">
    <property type="entry name" value="RNaseH_sf"/>
</dbReference>
<proteinExistence type="predicted"/>
<organism evidence="2 3">
    <name type="scientific">Oopsacas minuta</name>
    <dbReference type="NCBI Taxonomy" id="111878"/>
    <lineage>
        <taxon>Eukaryota</taxon>
        <taxon>Metazoa</taxon>
        <taxon>Porifera</taxon>
        <taxon>Hexactinellida</taxon>
        <taxon>Hexasterophora</taxon>
        <taxon>Lyssacinosida</taxon>
        <taxon>Leucopsacidae</taxon>
        <taxon>Oopsacas</taxon>
    </lineage>
</organism>
<dbReference type="Proteomes" id="UP001165289">
    <property type="component" value="Unassembled WGS sequence"/>
</dbReference>
<gene>
    <name evidence="2" type="ORF">LOD99_10984</name>
</gene>
<dbReference type="InterPro" id="IPR001584">
    <property type="entry name" value="Integrase_cat-core"/>
</dbReference>
<dbReference type="InterPro" id="IPR050951">
    <property type="entry name" value="Retrovirus_Pol_polyprotein"/>
</dbReference>
<dbReference type="PROSITE" id="PS50994">
    <property type="entry name" value="INTEGRASE"/>
    <property type="match status" value="1"/>
</dbReference>
<dbReference type="Gene3D" id="3.30.420.10">
    <property type="entry name" value="Ribonuclease H-like superfamily/Ribonuclease H"/>
    <property type="match status" value="1"/>
</dbReference>
<evidence type="ECO:0000313" key="3">
    <source>
        <dbReference type="Proteomes" id="UP001165289"/>
    </source>
</evidence>
<dbReference type="PANTHER" id="PTHR37984:SF5">
    <property type="entry name" value="PROTEIN NYNRIN-LIKE"/>
    <property type="match status" value="1"/>
</dbReference>
<keyword evidence="3" id="KW-1185">Reference proteome</keyword>
<feature type="domain" description="Integrase catalytic" evidence="1">
    <location>
        <begin position="18"/>
        <end position="97"/>
    </location>
</feature>
<evidence type="ECO:0000259" key="1">
    <source>
        <dbReference type="PROSITE" id="PS50994"/>
    </source>
</evidence>
<reference evidence="2 3" key="1">
    <citation type="journal article" date="2023" name="BMC Biol.">
        <title>The compact genome of the sponge Oopsacas minuta (Hexactinellida) is lacking key metazoan core genes.</title>
        <authorList>
            <person name="Santini S."/>
            <person name="Schenkelaars Q."/>
            <person name="Jourda C."/>
            <person name="Duchesne M."/>
            <person name="Belahbib H."/>
            <person name="Rocher C."/>
            <person name="Selva M."/>
            <person name="Riesgo A."/>
            <person name="Vervoort M."/>
            <person name="Leys S.P."/>
            <person name="Kodjabachian L."/>
            <person name="Le Bivic A."/>
            <person name="Borchiellini C."/>
            <person name="Claverie J.M."/>
            <person name="Renard E."/>
        </authorList>
    </citation>
    <scope>NUCLEOTIDE SEQUENCE [LARGE SCALE GENOMIC DNA]</scope>
    <source>
        <strain evidence="2">SPO-2</strain>
    </source>
</reference>
<comment type="caution">
    <text evidence="2">The sequence shown here is derived from an EMBL/GenBank/DDBJ whole genome shotgun (WGS) entry which is preliminary data.</text>
</comment>
<dbReference type="EMBL" id="JAKMXF010000083">
    <property type="protein sequence ID" value="KAI6658689.1"/>
    <property type="molecule type" value="Genomic_DNA"/>
</dbReference>
<sequence>MTASLLPQPQRRLHPIVPPKQPWYPVGIDLVVDLPSNSSGYKHILVVVCYLSKFVTAGPLFTKTTKSVLDALSEIYLTYGVHKIIQPDQGKEFTNKANNNRGAIHKLTLKQQIKQKKLYDMKVQANRPDFKEDDLFLVLDKAKEKKIKGTKDKPKYKGPFNIVRVTESYLILHQMAKKENILFMLENIIYVIETMKIYLLLRHWLAQHRFVPKREEVQPQTLLRRNLGVPW</sequence>
<accession>A0AAV7KDJ1</accession>
<dbReference type="GO" id="GO:0003676">
    <property type="term" value="F:nucleic acid binding"/>
    <property type="evidence" value="ECO:0007669"/>
    <property type="project" value="InterPro"/>
</dbReference>
<dbReference type="AlphaFoldDB" id="A0AAV7KDJ1"/>
<dbReference type="SUPFAM" id="SSF53098">
    <property type="entry name" value="Ribonuclease H-like"/>
    <property type="match status" value="1"/>
</dbReference>
<dbReference type="PANTHER" id="PTHR37984">
    <property type="entry name" value="PROTEIN CBG26694"/>
    <property type="match status" value="1"/>
</dbReference>